<dbReference type="Proteomes" id="UP001597151">
    <property type="component" value="Unassembled WGS sequence"/>
</dbReference>
<evidence type="ECO:0000313" key="5">
    <source>
        <dbReference type="Proteomes" id="UP001597151"/>
    </source>
</evidence>
<dbReference type="InterPro" id="IPR015393">
    <property type="entry name" value="DUF1972"/>
</dbReference>
<protein>
    <submittedName>
        <fullName evidence="4">DUF1972 domain-containing protein</fullName>
    </submittedName>
</protein>
<comment type="caution">
    <text evidence="4">The sequence shown here is derived from an EMBL/GenBank/DDBJ whole genome shotgun (WGS) entry which is preliminary data.</text>
</comment>
<dbReference type="PANTHER" id="PTHR46401">
    <property type="entry name" value="GLYCOSYLTRANSFERASE WBBK-RELATED"/>
    <property type="match status" value="1"/>
</dbReference>
<dbReference type="RefSeq" id="WP_380791717.1">
    <property type="nucleotide sequence ID" value="NZ_JBHTKR010000004.1"/>
</dbReference>
<dbReference type="Pfam" id="PF09314">
    <property type="entry name" value="DUF1972"/>
    <property type="match status" value="1"/>
</dbReference>
<proteinExistence type="predicted"/>
<keyword evidence="5" id="KW-1185">Reference proteome</keyword>
<sequence>MKVAILGTVGVPGRYGGFETLAENLVRYHTRTGCQRGLTVWCSGKDNASHPPRFESAELRYVGLRANGVQSIPYDAVSLWQAVRSGHDRIVLLGVSGALALPLIRLVGRRARIVTNIDGIEWKREKWKGLARIILRASEWAAVRFSHEVIADNQAIADHVRGTYGADCHVIAYGGDHALAHTGEGTTPKGLPETYALALCRIEPENNVHTILEAFSGLEIPLVFVGNWSNSAYGREMKARYAATPNLYLLDPLYDPDTLYALRRRASIYIHGHSAGGTNPSLVEMMHFGVPVLAHGCAFNRYSTEEKALFFDTPEELKALVRALTPTAAARIGNDMQEIARRRYTWDRIGEAYFALLERA</sequence>
<dbReference type="InterPro" id="IPR001296">
    <property type="entry name" value="Glyco_trans_1"/>
</dbReference>
<name>A0ABW3TGQ6_9RHOB</name>
<evidence type="ECO:0000259" key="3">
    <source>
        <dbReference type="Pfam" id="PF09314"/>
    </source>
</evidence>
<organism evidence="4 5">
    <name type="scientific">Seohaeicola saemankumensis</name>
    <dbReference type="NCBI Taxonomy" id="481181"/>
    <lineage>
        <taxon>Bacteria</taxon>
        <taxon>Pseudomonadati</taxon>
        <taxon>Pseudomonadota</taxon>
        <taxon>Alphaproteobacteria</taxon>
        <taxon>Rhodobacterales</taxon>
        <taxon>Roseobacteraceae</taxon>
        <taxon>Seohaeicola</taxon>
    </lineage>
</organism>
<feature type="domain" description="DUF1972" evidence="3">
    <location>
        <begin position="2"/>
        <end position="176"/>
    </location>
</feature>
<keyword evidence="1" id="KW-0808">Transferase</keyword>
<dbReference type="PANTHER" id="PTHR46401:SF2">
    <property type="entry name" value="GLYCOSYLTRANSFERASE WBBK-RELATED"/>
    <property type="match status" value="1"/>
</dbReference>
<dbReference type="EMBL" id="JBHTKR010000004">
    <property type="protein sequence ID" value="MFD1195237.1"/>
    <property type="molecule type" value="Genomic_DNA"/>
</dbReference>
<evidence type="ECO:0000313" key="4">
    <source>
        <dbReference type="EMBL" id="MFD1195237.1"/>
    </source>
</evidence>
<gene>
    <name evidence="4" type="ORF">ACFQ3C_11195</name>
</gene>
<accession>A0ABW3TGQ6</accession>
<evidence type="ECO:0000259" key="2">
    <source>
        <dbReference type="Pfam" id="PF00534"/>
    </source>
</evidence>
<evidence type="ECO:0000256" key="1">
    <source>
        <dbReference type="ARBA" id="ARBA00022679"/>
    </source>
</evidence>
<dbReference type="Gene3D" id="3.40.50.2000">
    <property type="entry name" value="Glycogen Phosphorylase B"/>
    <property type="match status" value="2"/>
</dbReference>
<dbReference type="Pfam" id="PF00534">
    <property type="entry name" value="Glycos_transf_1"/>
    <property type="match status" value="1"/>
</dbReference>
<reference evidence="5" key="1">
    <citation type="journal article" date="2019" name="Int. J. Syst. Evol. Microbiol.">
        <title>The Global Catalogue of Microorganisms (GCM) 10K type strain sequencing project: providing services to taxonomists for standard genome sequencing and annotation.</title>
        <authorList>
            <consortium name="The Broad Institute Genomics Platform"/>
            <consortium name="The Broad Institute Genome Sequencing Center for Infectious Disease"/>
            <person name="Wu L."/>
            <person name="Ma J."/>
        </authorList>
    </citation>
    <scope>NUCLEOTIDE SEQUENCE [LARGE SCALE GENOMIC DNA]</scope>
    <source>
        <strain evidence="5">CCUG 55328</strain>
    </source>
</reference>
<dbReference type="SUPFAM" id="SSF53756">
    <property type="entry name" value="UDP-Glycosyltransferase/glycogen phosphorylase"/>
    <property type="match status" value="1"/>
</dbReference>
<feature type="domain" description="Glycosyl transferase family 1" evidence="2">
    <location>
        <begin position="193"/>
        <end position="321"/>
    </location>
</feature>